<evidence type="ECO:0000259" key="6">
    <source>
        <dbReference type="PROSITE" id="PS50014"/>
    </source>
</evidence>
<dbReference type="Pfam" id="PF17035">
    <property type="entry name" value="BET"/>
    <property type="match status" value="1"/>
</dbReference>
<dbReference type="SUPFAM" id="SSF47370">
    <property type="entry name" value="Bromodomain"/>
    <property type="match status" value="1"/>
</dbReference>
<dbReference type="InterPro" id="IPR027353">
    <property type="entry name" value="NET_dom"/>
</dbReference>
<evidence type="ECO:0000256" key="3">
    <source>
        <dbReference type="ARBA" id="ARBA00023163"/>
    </source>
</evidence>
<feature type="domain" description="Bromo" evidence="6">
    <location>
        <begin position="24"/>
        <end position="96"/>
    </location>
</feature>
<sequence>MESVGKKLLADAIKRCGQILTKLMKHKHGWIFNTPVDVVGLKLHDYNQIIEQPMDLGTVKSKLGNKVYASPLDFASDVRLTFNNALLYNPKGHDVHVMAADLLARFEEAFGPVYKKYEKEVQAEEEMRRFALEGAKQRGSWARMTENGSRPDLNLATTISNHISHVPINHVPPTPKQAERQEPVAPIARPRPRPPGRTPAGKLPKPKAKEANKRDMTFEEKQRLGLTTEKMDQVLHIMRKRGSTLAQHDDEIEVDIEAMDNDTLWELDRFVCNYKKALTKMKKQPPDVVMAHNSSANEGNKSPGCETNDASMPDKEKAKKSRKGVTTLVAVLRRMLTLEKRSQ</sequence>
<feature type="domain" description="NET" evidence="7">
    <location>
        <begin position="198"/>
        <end position="282"/>
    </location>
</feature>
<dbReference type="Gene3D" id="1.20.1270.220">
    <property type="match status" value="1"/>
</dbReference>
<gene>
    <name evidence="8" type="ORF">Sjap_022536</name>
</gene>
<keyword evidence="2 4" id="KW-0103">Bromodomain</keyword>
<evidence type="ECO:0000256" key="1">
    <source>
        <dbReference type="ARBA" id="ARBA00023015"/>
    </source>
</evidence>
<dbReference type="Proteomes" id="UP001417504">
    <property type="component" value="Unassembled WGS sequence"/>
</dbReference>
<keyword evidence="3" id="KW-0804">Transcription</keyword>
<evidence type="ECO:0000256" key="2">
    <source>
        <dbReference type="ARBA" id="ARBA00023117"/>
    </source>
</evidence>
<dbReference type="EMBL" id="JBBNAE010000009">
    <property type="protein sequence ID" value="KAK9097039.1"/>
    <property type="molecule type" value="Genomic_DNA"/>
</dbReference>
<organism evidence="8 9">
    <name type="scientific">Stephania japonica</name>
    <dbReference type="NCBI Taxonomy" id="461633"/>
    <lineage>
        <taxon>Eukaryota</taxon>
        <taxon>Viridiplantae</taxon>
        <taxon>Streptophyta</taxon>
        <taxon>Embryophyta</taxon>
        <taxon>Tracheophyta</taxon>
        <taxon>Spermatophyta</taxon>
        <taxon>Magnoliopsida</taxon>
        <taxon>Ranunculales</taxon>
        <taxon>Menispermaceae</taxon>
        <taxon>Menispermoideae</taxon>
        <taxon>Cissampelideae</taxon>
        <taxon>Stephania</taxon>
    </lineage>
</organism>
<evidence type="ECO:0000259" key="7">
    <source>
        <dbReference type="PROSITE" id="PS51525"/>
    </source>
</evidence>
<dbReference type="PRINTS" id="PR00503">
    <property type="entry name" value="BROMODOMAIN"/>
</dbReference>
<accession>A0AAP0EPI9</accession>
<dbReference type="AlphaFoldDB" id="A0AAP0EPI9"/>
<dbReference type="PROSITE" id="PS50014">
    <property type="entry name" value="BROMODOMAIN_2"/>
    <property type="match status" value="1"/>
</dbReference>
<dbReference type="InterPro" id="IPR038336">
    <property type="entry name" value="NET_sf"/>
</dbReference>
<dbReference type="SMART" id="SM00297">
    <property type="entry name" value="BROMO"/>
    <property type="match status" value="1"/>
</dbReference>
<dbReference type="InterPro" id="IPR036427">
    <property type="entry name" value="Bromodomain-like_sf"/>
</dbReference>
<evidence type="ECO:0000256" key="5">
    <source>
        <dbReference type="SAM" id="MobiDB-lite"/>
    </source>
</evidence>
<protein>
    <submittedName>
        <fullName evidence="8">Uncharacterized protein</fullName>
    </submittedName>
</protein>
<evidence type="ECO:0000313" key="8">
    <source>
        <dbReference type="EMBL" id="KAK9097039.1"/>
    </source>
</evidence>
<dbReference type="InterPro" id="IPR001487">
    <property type="entry name" value="Bromodomain"/>
</dbReference>
<feature type="region of interest" description="Disordered" evidence="5">
    <location>
        <begin position="164"/>
        <end position="214"/>
    </location>
</feature>
<comment type="caution">
    <text evidence="8">The sequence shown here is derived from an EMBL/GenBank/DDBJ whole genome shotgun (WGS) entry which is preliminary data.</text>
</comment>
<dbReference type="PANTHER" id="PTHR45926">
    <property type="entry name" value="OSJNBA0053K19.4 PROTEIN"/>
    <property type="match status" value="1"/>
</dbReference>
<feature type="region of interest" description="Disordered" evidence="5">
    <location>
        <begin position="293"/>
        <end position="324"/>
    </location>
</feature>
<keyword evidence="1" id="KW-0805">Transcription regulation</keyword>
<reference evidence="8 9" key="1">
    <citation type="submission" date="2024-01" db="EMBL/GenBank/DDBJ databases">
        <title>Genome assemblies of Stephania.</title>
        <authorList>
            <person name="Yang L."/>
        </authorList>
    </citation>
    <scope>NUCLEOTIDE SEQUENCE [LARGE SCALE GENOMIC DNA]</scope>
    <source>
        <strain evidence="8">QJT</strain>
        <tissue evidence="8">Leaf</tissue>
    </source>
</reference>
<evidence type="ECO:0000313" key="9">
    <source>
        <dbReference type="Proteomes" id="UP001417504"/>
    </source>
</evidence>
<proteinExistence type="predicted"/>
<evidence type="ECO:0000256" key="4">
    <source>
        <dbReference type="PROSITE-ProRule" id="PRU00035"/>
    </source>
</evidence>
<dbReference type="Pfam" id="PF00439">
    <property type="entry name" value="Bromodomain"/>
    <property type="match status" value="1"/>
</dbReference>
<keyword evidence="9" id="KW-1185">Reference proteome</keyword>
<name>A0AAP0EPI9_9MAGN</name>
<dbReference type="PROSITE" id="PS51525">
    <property type="entry name" value="NET"/>
    <property type="match status" value="1"/>
</dbReference>
<dbReference type="Gene3D" id="1.20.920.10">
    <property type="entry name" value="Bromodomain-like"/>
    <property type="match status" value="1"/>
</dbReference>